<feature type="transmembrane region" description="Helical" evidence="1">
    <location>
        <begin position="12"/>
        <end position="34"/>
    </location>
</feature>
<keyword evidence="1" id="KW-0472">Membrane</keyword>
<proteinExistence type="predicted"/>
<evidence type="ECO:0000256" key="1">
    <source>
        <dbReference type="SAM" id="Phobius"/>
    </source>
</evidence>
<dbReference type="Proteomes" id="UP000063308">
    <property type="component" value="Chromosome"/>
</dbReference>
<evidence type="ECO:0000313" key="3">
    <source>
        <dbReference type="Proteomes" id="UP000063308"/>
    </source>
</evidence>
<dbReference type="AlphaFoldDB" id="A0A0E3VSE3"/>
<evidence type="ECO:0000313" key="2">
    <source>
        <dbReference type="EMBL" id="BAR53760.1"/>
    </source>
</evidence>
<name>A0A0E3VSE3_9BRAD</name>
<sequence>MTWLWRGSHGTFNGGILLSAGFMTGCALPLLPWAELAAEASDQVVAGLHLLEVAYVILTL</sequence>
<protein>
    <submittedName>
        <fullName evidence="2">Uncharacterized protein</fullName>
    </submittedName>
</protein>
<accession>A0A0E3VSE3</accession>
<dbReference type="EMBL" id="AP014685">
    <property type="protein sequence ID" value="BAR53760.1"/>
    <property type="molecule type" value="Genomic_DNA"/>
</dbReference>
<dbReference type="PROSITE" id="PS51257">
    <property type="entry name" value="PROKAR_LIPOPROTEIN"/>
    <property type="match status" value="1"/>
</dbReference>
<gene>
    <name evidence="2" type="ORF">NK6_575</name>
</gene>
<keyword evidence="1" id="KW-0812">Transmembrane</keyword>
<organism evidence="2 3">
    <name type="scientific">Bradyrhizobium diazoefficiens</name>
    <dbReference type="NCBI Taxonomy" id="1355477"/>
    <lineage>
        <taxon>Bacteria</taxon>
        <taxon>Pseudomonadati</taxon>
        <taxon>Pseudomonadota</taxon>
        <taxon>Alphaproteobacteria</taxon>
        <taxon>Hyphomicrobiales</taxon>
        <taxon>Nitrobacteraceae</taxon>
        <taxon>Bradyrhizobium</taxon>
    </lineage>
</organism>
<reference evidence="2 3" key="1">
    <citation type="submission" date="2014-11" db="EMBL/GenBank/DDBJ databases">
        <title>Symbiosis island explosion on the genome of extra-slow-growing strains of soybean bradyrhizobia with massive insertion sequences.</title>
        <authorList>
            <person name="Iida T."/>
            <person name="Minamisawa K."/>
        </authorList>
    </citation>
    <scope>NUCLEOTIDE SEQUENCE [LARGE SCALE GENOMIC DNA]</scope>
    <source>
        <strain evidence="2 3">NK6</strain>
    </source>
</reference>
<keyword evidence="1" id="KW-1133">Transmembrane helix</keyword>